<sequence>MILDDFDSRPGSATSLLRTIIGSYLRGLGGWVSIAELIRLMDAVGVNAAHTRTAVLRVKAKGLLLPERRAGLSGYRLNPDAVPMLERGDRRIFGFRQQRDGGAWCLLSFSLPESERAARHQLRKRLGWIGCGTVATGLWICPAFLTDEVEEILADLNLRQAATVFITDTPQPAGSLADAASRWWDLDAIAGLHTSFIDSFDGWGPVDDQRSAFTGYVAALDRWRIIPYLDPGLQPAALPADWPGFRSVSLFDRLKWELAPAADRFVHG</sequence>
<feature type="domain" description="Transcriptional repressor PaaX-like C-terminal" evidence="2">
    <location>
        <begin position="184"/>
        <end position="267"/>
    </location>
</feature>
<feature type="domain" description="Transcriptional repressor PaaX-like N-terminal" evidence="1">
    <location>
        <begin position="13"/>
        <end position="77"/>
    </location>
</feature>
<keyword evidence="5" id="KW-1185">Reference proteome</keyword>
<comment type="caution">
    <text evidence="4">The sequence shown here is derived from an EMBL/GenBank/DDBJ whole genome shotgun (WGS) entry which is preliminary data.</text>
</comment>
<evidence type="ECO:0000259" key="3">
    <source>
        <dbReference type="Pfam" id="PF20803"/>
    </source>
</evidence>
<dbReference type="InterPro" id="IPR012906">
    <property type="entry name" value="PaaX-like_N"/>
</dbReference>
<dbReference type="PANTHER" id="PTHR30319">
    <property type="entry name" value="PHENYLACETIC ACID REGULATOR-RELATED TRANSCRIPTIONAL REPRESSOR"/>
    <property type="match status" value="1"/>
</dbReference>
<evidence type="ECO:0000259" key="1">
    <source>
        <dbReference type="Pfam" id="PF07848"/>
    </source>
</evidence>
<dbReference type="Pfam" id="PF20803">
    <property type="entry name" value="PaaX_M"/>
    <property type="match status" value="1"/>
</dbReference>
<name>A0ABP7EZI7_9MICO</name>
<dbReference type="InterPro" id="IPR013225">
    <property type="entry name" value="PaaX_C"/>
</dbReference>
<protein>
    <submittedName>
        <fullName evidence="4">PaaX family transcriptional regulator C-terminal domain-containing protein</fullName>
    </submittedName>
</protein>
<dbReference type="RefSeq" id="WP_344752649.1">
    <property type="nucleotide sequence ID" value="NZ_BAABAE010000001.1"/>
</dbReference>
<dbReference type="EMBL" id="BAABAE010000001">
    <property type="protein sequence ID" value="GAA3728036.1"/>
    <property type="molecule type" value="Genomic_DNA"/>
</dbReference>
<dbReference type="Pfam" id="PF08223">
    <property type="entry name" value="PaaX_C"/>
    <property type="match status" value="1"/>
</dbReference>
<accession>A0ABP7EZI7</accession>
<dbReference type="Gene3D" id="1.10.10.10">
    <property type="entry name" value="Winged helix-like DNA-binding domain superfamily/Winged helix DNA-binding domain"/>
    <property type="match status" value="1"/>
</dbReference>
<dbReference type="Proteomes" id="UP001501004">
    <property type="component" value="Unassembled WGS sequence"/>
</dbReference>
<feature type="domain" description="Transcriptional repressor PaaX-like central Cas2-like" evidence="3">
    <location>
        <begin position="101"/>
        <end position="172"/>
    </location>
</feature>
<dbReference type="Pfam" id="PF07848">
    <property type="entry name" value="PaaX"/>
    <property type="match status" value="1"/>
</dbReference>
<dbReference type="InterPro" id="IPR048846">
    <property type="entry name" value="PaaX-like_central"/>
</dbReference>
<organism evidence="4 5">
    <name type="scientific">Leifsonella bigeumensis</name>
    <dbReference type="NCBI Taxonomy" id="433643"/>
    <lineage>
        <taxon>Bacteria</taxon>
        <taxon>Bacillati</taxon>
        <taxon>Actinomycetota</taxon>
        <taxon>Actinomycetes</taxon>
        <taxon>Micrococcales</taxon>
        <taxon>Microbacteriaceae</taxon>
        <taxon>Leifsonella</taxon>
    </lineage>
</organism>
<dbReference type="PIRSF" id="PIRSF020623">
    <property type="entry name" value="PaaX"/>
    <property type="match status" value="1"/>
</dbReference>
<gene>
    <name evidence="4" type="ORF">GCM10022239_01050</name>
</gene>
<reference evidence="5" key="1">
    <citation type="journal article" date="2019" name="Int. J. Syst. Evol. Microbiol.">
        <title>The Global Catalogue of Microorganisms (GCM) 10K type strain sequencing project: providing services to taxonomists for standard genome sequencing and annotation.</title>
        <authorList>
            <consortium name="The Broad Institute Genomics Platform"/>
            <consortium name="The Broad Institute Genome Sequencing Center for Infectious Disease"/>
            <person name="Wu L."/>
            <person name="Ma J."/>
        </authorList>
    </citation>
    <scope>NUCLEOTIDE SEQUENCE [LARGE SCALE GENOMIC DNA]</scope>
    <source>
        <strain evidence="5">JCM 16949</strain>
    </source>
</reference>
<dbReference type="Gene3D" id="3.30.70.2650">
    <property type="match status" value="1"/>
</dbReference>
<dbReference type="InterPro" id="IPR011965">
    <property type="entry name" value="PaaX_trns_reg"/>
</dbReference>
<dbReference type="InterPro" id="IPR036388">
    <property type="entry name" value="WH-like_DNA-bd_sf"/>
</dbReference>
<evidence type="ECO:0000259" key="2">
    <source>
        <dbReference type="Pfam" id="PF08223"/>
    </source>
</evidence>
<evidence type="ECO:0000313" key="4">
    <source>
        <dbReference type="EMBL" id="GAA3728036.1"/>
    </source>
</evidence>
<dbReference type="PANTHER" id="PTHR30319:SF1">
    <property type="entry name" value="TRANSCRIPTIONAL REPRESSOR PAAX"/>
    <property type="match status" value="1"/>
</dbReference>
<proteinExistence type="predicted"/>
<evidence type="ECO:0000313" key="5">
    <source>
        <dbReference type="Proteomes" id="UP001501004"/>
    </source>
</evidence>